<reference evidence="6" key="2">
    <citation type="journal article" date="2021" name="PeerJ">
        <title>Extensive microbial diversity within the chicken gut microbiome revealed by metagenomics and culture.</title>
        <authorList>
            <person name="Gilroy R."/>
            <person name="Ravi A."/>
            <person name="Getino M."/>
            <person name="Pursley I."/>
            <person name="Horton D.L."/>
            <person name="Alikhan N.F."/>
            <person name="Baker D."/>
            <person name="Gharbi K."/>
            <person name="Hall N."/>
            <person name="Watson M."/>
            <person name="Adriaenssens E.M."/>
            <person name="Foster-Nyarko E."/>
            <person name="Jarju S."/>
            <person name="Secka A."/>
            <person name="Antonio M."/>
            <person name="Oren A."/>
            <person name="Chaudhuri R.R."/>
            <person name="La Ragione R."/>
            <person name="Hildebrand F."/>
            <person name="Pallen M.J."/>
        </authorList>
    </citation>
    <scope>NUCLEOTIDE SEQUENCE</scope>
    <source>
        <strain evidence="6">10532</strain>
    </source>
</reference>
<organism evidence="6 7">
    <name type="scientific">Candidatus Gallitreponema excrementavium</name>
    <dbReference type="NCBI Taxonomy" id="2840840"/>
    <lineage>
        <taxon>Bacteria</taxon>
        <taxon>Pseudomonadati</taxon>
        <taxon>Spirochaetota</taxon>
        <taxon>Spirochaetia</taxon>
        <taxon>Spirochaetales</taxon>
        <taxon>Candidatus Gallitreponema</taxon>
    </lineage>
</organism>
<sequence length="421" mass="47565">MELSLFGQKFTSKSGILQLMDDLGKPLPPDVPAYRLGGGNPARIPEIEKIFRREMYRILEDGDNFERTIGCYDSPQGRESFLTAMARLLSLKFGWKIGPENIAVTNGSQSGFFYLFNMFSGSTGKGKKNKILFPLVPEYVGYADQGIEPDTFVTLPAKAEYYENNTFKYFIDFQLLEDYLSKHPEISALCVSRPTNPTGNVLTNEEIVRLANTAEKFGIYLMVDNAYGTPFPNIIFNESQPYWDPSVILSMSLSKIGLPTTRTGIIIAEEKIIKLLSAVNSIIALASTSIGQAIAENLVLSGEILKISKEIVQPFYQNRAIQTEKWIREIFKDRNWMLHKSEGAIFQWLRLCDMPFTSLELYKELKKHGVIVVPGEYFFFGEGGINHEHLHQCIRINYSGPQDEVYQGLKIIEEVSRAGNS</sequence>
<dbReference type="SUPFAM" id="SSF53383">
    <property type="entry name" value="PLP-dependent transferases"/>
    <property type="match status" value="1"/>
</dbReference>
<keyword evidence="4" id="KW-0663">Pyridoxal phosphate</keyword>
<dbReference type="GO" id="GO:1901605">
    <property type="term" value="P:alpha-amino acid metabolic process"/>
    <property type="evidence" value="ECO:0007669"/>
    <property type="project" value="TreeGrafter"/>
</dbReference>
<accession>A0A9D9N2T1</accession>
<dbReference type="InterPro" id="IPR015424">
    <property type="entry name" value="PyrdxlP-dep_Trfase"/>
</dbReference>
<dbReference type="Pfam" id="PF00155">
    <property type="entry name" value="Aminotran_1_2"/>
    <property type="match status" value="1"/>
</dbReference>
<dbReference type="PANTHER" id="PTHR42790:SF4">
    <property type="entry name" value="VALINE--PYRUVATE AMINOTRANSFERASE"/>
    <property type="match status" value="1"/>
</dbReference>
<comment type="caution">
    <text evidence="6">The sequence shown here is derived from an EMBL/GenBank/DDBJ whole genome shotgun (WGS) entry which is preliminary data.</text>
</comment>
<dbReference type="Gene3D" id="3.40.640.10">
    <property type="entry name" value="Type I PLP-dependent aspartate aminotransferase-like (Major domain)"/>
    <property type="match status" value="1"/>
</dbReference>
<evidence type="ECO:0000256" key="4">
    <source>
        <dbReference type="ARBA" id="ARBA00022898"/>
    </source>
</evidence>
<dbReference type="CDD" id="cd00609">
    <property type="entry name" value="AAT_like"/>
    <property type="match status" value="1"/>
</dbReference>
<dbReference type="GO" id="GO:0005829">
    <property type="term" value="C:cytosol"/>
    <property type="evidence" value="ECO:0007669"/>
    <property type="project" value="TreeGrafter"/>
</dbReference>
<keyword evidence="3 6" id="KW-0808">Transferase</keyword>
<name>A0A9D9N2T1_9SPIR</name>
<dbReference type="GO" id="GO:0009042">
    <property type="term" value="F:valine-pyruvate transaminase activity"/>
    <property type="evidence" value="ECO:0007669"/>
    <property type="project" value="UniProtKB-EC"/>
</dbReference>
<evidence type="ECO:0000256" key="3">
    <source>
        <dbReference type="ARBA" id="ARBA00022679"/>
    </source>
</evidence>
<evidence type="ECO:0000313" key="7">
    <source>
        <dbReference type="Proteomes" id="UP000823638"/>
    </source>
</evidence>
<evidence type="ECO:0000256" key="1">
    <source>
        <dbReference type="ARBA" id="ARBA00001933"/>
    </source>
</evidence>
<dbReference type="Proteomes" id="UP000823638">
    <property type="component" value="Unassembled WGS sequence"/>
</dbReference>
<keyword evidence="2 6" id="KW-0032">Aminotransferase</keyword>
<dbReference type="EC" id="2.6.1.66" evidence="6"/>
<evidence type="ECO:0000256" key="2">
    <source>
        <dbReference type="ARBA" id="ARBA00022576"/>
    </source>
</evidence>
<dbReference type="NCBIfam" id="NF006964">
    <property type="entry name" value="PRK09440.1-2"/>
    <property type="match status" value="1"/>
</dbReference>
<dbReference type="PANTHER" id="PTHR42790">
    <property type="entry name" value="AMINOTRANSFERASE"/>
    <property type="match status" value="1"/>
</dbReference>
<dbReference type="AlphaFoldDB" id="A0A9D9N2T1"/>
<dbReference type="EMBL" id="JADIMM010000085">
    <property type="protein sequence ID" value="MBO8458058.1"/>
    <property type="molecule type" value="Genomic_DNA"/>
</dbReference>
<dbReference type="GO" id="GO:0030170">
    <property type="term" value="F:pyridoxal phosphate binding"/>
    <property type="evidence" value="ECO:0007669"/>
    <property type="project" value="InterPro"/>
</dbReference>
<evidence type="ECO:0000259" key="5">
    <source>
        <dbReference type="Pfam" id="PF00155"/>
    </source>
</evidence>
<comment type="cofactor">
    <cofactor evidence="1">
        <name>pyridoxal 5'-phosphate</name>
        <dbReference type="ChEBI" id="CHEBI:597326"/>
    </cofactor>
</comment>
<dbReference type="InterPro" id="IPR004839">
    <property type="entry name" value="Aminotransferase_I/II_large"/>
</dbReference>
<reference evidence="6" key="1">
    <citation type="submission" date="2020-10" db="EMBL/GenBank/DDBJ databases">
        <authorList>
            <person name="Gilroy R."/>
        </authorList>
    </citation>
    <scope>NUCLEOTIDE SEQUENCE</scope>
    <source>
        <strain evidence="6">10532</strain>
    </source>
</reference>
<protein>
    <submittedName>
        <fullName evidence="6">Valine--pyruvate transaminase</fullName>
        <ecNumber evidence="6">2.6.1.66</ecNumber>
    </submittedName>
</protein>
<gene>
    <name evidence="6" type="ORF">IAA81_07505</name>
</gene>
<dbReference type="InterPro" id="IPR050859">
    <property type="entry name" value="Class-I_PLP-dep_aminotransf"/>
</dbReference>
<proteinExistence type="predicted"/>
<feature type="domain" description="Aminotransferase class I/classII large" evidence="5">
    <location>
        <begin position="68"/>
        <end position="407"/>
    </location>
</feature>
<evidence type="ECO:0000313" key="6">
    <source>
        <dbReference type="EMBL" id="MBO8458058.1"/>
    </source>
</evidence>
<dbReference type="InterPro" id="IPR015421">
    <property type="entry name" value="PyrdxlP-dep_Trfase_major"/>
</dbReference>